<accession>A0A182YTE6</accession>
<evidence type="ECO:0000313" key="1">
    <source>
        <dbReference type="EnsemblMetazoa" id="ASTEI11732-PA"/>
    </source>
</evidence>
<reference evidence="1" key="2">
    <citation type="submission" date="2020-05" db="UniProtKB">
        <authorList>
            <consortium name="EnsemblMetazoa"/>
        </authorList>
    </citation>
    <scope>IDENTIFICATION</scope>
    <source>
        <strain evidence="1">Indian</strain>
    </source>
</reference>
<dbReference type="AlphaFoldDB" id="A0A182YTE6"/>
<name>A0A182YTE6_ANOST</name>
<dbReference type="Proteomes" id="UP000076408">
    <property type="component" value="Unassembled WGS sequence"/>
</dbReference>
<evidence type="ECO:0000313" key="2">
    <source>
        <dbReference type="Proteomes" id="UP000076408"/>
    </source>
</evidence>
<keyword evidence="2" id="KW-1185">Reference proteome</keyword>
<organism evidence="1 2">
    <name type="scientific">Anopheles stephensi</name>
    <name type="common">Indo-Pakistan malaria mosquito</name>
    <dbReference type="NCBI Taxonomy" id="30069"/>
    <lineage>
        <taxon>Eukaryota</taxon>
        <taxon>Metazoa</taxon>
        <taxon>Ecdysozoa</taxon>
        <taxon>Arthropoda</taxon>
        <taxon>Hexapoda</taxon>
        <taxon>Insecta</taxon>
        <taxon>Pterygota</taxon>
        <taxon>Neoptera</taxon>
        <taxon>Endopterygota</taxon>
        <taxon>Diptera</taxon>
        <taxon>Nematocera</taxon>
        <taxon>Culicoidea</taxon>
        <taxon>Culicidae</taxon>
        <taxon>Anophelinae</taxon>
        <taxon>Anopheles</taxon>
    </lineage>
</organism>
<reference evidence="2" key="1">
    <citation type="journal article" date="2014" name="Genome Biol.">
        <title>Genome analysis of a major urban malaria vector mosquito, Anopheles stephensi.</title>
        <authorList>
            <person name="Jiang X."/>
            <person name="Peery A."/>
            <person name="Hall A.B."/>
            <person name="Sharma A."/>
            <person name="Chen X.G."/>
            <person name="Waterhouse R.M."/>
            <person name="Komissarov A."/>
            <person name="Riehle M.M."/>
            <person name="Shouche Y."/>
            <person name="Sharakhova M.V."/>
            <person name="Lawson D."/>
            <person name="Pakpour N."/>
            <person name="Arensburger P."/>
            <person name="Davidson V.L."/>
            <person name="Eiglmeier K."/>
            <person name="Emrich S."/>
            <person name="George P."/>
            <person name="Kennedy R.C."/>
            <person name="Mane S.P."/>
            <person name="Maslen G."/>
            <person name="Oringanje C."/>
            <person name="Qi Y."/>
            <person name="Settlage R."/>
            <person name="Tojo M."/>
            <person name="Tubio J.M."/>
            <person name="Unger M.F."/>
            <person name="Wang B."/>
            <person name="Vernick K.D."/>
            <person name="Ribeiro J.M."/>
            <person name="James A.A."/>
            <person name="Michel K."/>
            <person name="Riehle M.A."/>
            <person name="Luckhart S."/>
            <person name="Sharakhov I.V."/>
            <person name="Tu Z."/>
        </authorList>
    </citation>
    <scope>NUCLEOTIDE SEQUENCE [LARGE SCALE GENOMIC DNA]</scope>
    <source>
        <strain evidence="2">Indian</strain>
    </source>
</reference>
<sequence length="112" mass="12321">MICLVNSDNERDSNKLTRTLSAVCHRAHLTLRGGGAFAGGRRTSLPCLAGQLVFSKVRMFWAARELQCGQQRVLANRRPIPRGTENHPNAHLVGIEDCNGPMNLEFLVSASH</sequence>
<protein>
    <submittedName>
        <fullName evidence="1">Uncharacterized protein</fullName>
    </submittedName>
</protein>
<dbReference type="VEuPathDB" id="VectorBase:ASTEI11732"/>
<dbReference type="EnsemblMetazoa" id="ASTEI11732-RA">
    <property type="protein sequence ID" value="ASTEI11732-PA"/>
    <property type="gene ID" value="ASTEI11732"/>
</dbReference>
<proteinExistence type="predicted"/>